<accession>A0ABQ6YQ82</accession>
<dbReference type="EMBL" id="VMSD01000002">
    <property type="protein sequence ID" value="KAF0847962.1"/>
    <property type="molecule type" value="Genomic_DNA"/>
</dbReference>
<proteinExistence type="predicted"/>
<gene>
    <name evidence="2" type="ORF">FNL39_102103</name>
</gene>
<feature type="transmembrane region" description="Helical" evidence="1">
    <location>
        <begin position="36"/>
        <end position="58"/>
    </location>
</feature>
<name>A0ABQ6YQ82_9NOCA</name>
<comment type="caution">
    <text evidence="2">The sequence shown here is derived from an EMBL/GenBank/DDBJ whole genome shotgun (WGS) entry which is preliminary data.</text>
</comment>
<feature type="transmembrane region" description="Helical" evidence="1">
    <location>
        <begin position="64"/>
        <end position="85"/>
    </location>
</feature>
<dbReference type="PROSITE" id="PS51257">
    <property type="entry name" value="PROKAR_LIPOPROTEIN"/>
    <property type="match status" value="1"/>
</dbReference>
<feature type="transmembrane region" description="Helical" evidence="1">
    <location>
        <begin position="6"/>
        <end position="24"/>
    </location>
</feature>
<evidence type="ECO:0008006" key="4">
    <source>
        <dbReference type="Google" id="ProtNLM"/>
    </source>
</evidence>
<keyword evidence="1" id="KW-0812">Transmembrane</keyword>
<evidence type="ECO:0000256" key="1">
    <source>
        <dbReference type="SAM" id="Phobius"/>
    </source>
</evidence>
<protein>
    <recommendedName>
        <fullName evidence="4">DUF1109 domain-containing protein</fullName>
    </recommendedName>
</protein>
<keyword evidence="3" id="KW-1185">Reference proteome</keyword>
<evidence type="ECO:0000313" key="3">
    <source>
        <dbReference type="Proteomes" id="UP000798951"/>
    </source>
</evidence>
<organism evidence="2 3">
    <name type="scientific">Nocardia caishijiensis</name>
    <dbReference type="NCBI Taxonomy" id="184756"/>
    <lineage>
        <taxon>Bacteria</taxon>
        <taxon>Bacillati</taxon>
        <taxon>Actinomycetota</taxon>
        <taxon>Actinomycetes</taxon>
        <taxon>Mycobacteriales</taxon>
        <taxon>Nocardiaceae</taxon>
        <taxon>Nocardia</taxon>
    </lineage>
</organism>
<keyword evidence="1" id="KW-0472">Membrane</keyword>
<dbReference type="Proteomes" id="UP000798951">
    <property type="component" value="Unassembled WGS sequence"/>
</dbReference>
<keyword evidence="1" id="KW-1133">Transmembrane helix</keyword>
<sequence>MVWKIPISVATVATLASCAWFLWACYKVFDDDEVEFWAGVAAAVPIMVWLVMSIISALRYSGWWRWSSVLPLCVIITVLLTEFYVPGRIGWKMSRGDMESAAAECERLGSQYRDATSGDPAALIGQYEFHHVEDEPDGECEFHFPKGYQGVGNGFIYVPSGRNPDGSGSGDTSYVHLGGYWYYYK</sequence>
<evidence type="ECO:0000313" key="2">
    <source>
        <dbReference type="EMBL" id="KAF0847962.1"/>
    </source>
</evidence>
<reference evidence="2 3" key="1">
    <citation type="submission" date="2019-07" db="EMBL/GenBank/DDBJ databases">
        <title>Genomic Encyclopedia of Type Strains, Phase IV (KMG-IV): sequencing the most valuable type-strain genomes for metagenomic binning, comparative biology and taxonomic classification.</title>
        <authorList>
            <person name="Goeker M."/>
        </authorList>
    </citation>
    <scope>NUCLEOTIDE SEQUENCE [LARGE SCALE GENOMIC DNA]</scope>
    <source>
        <strain evidence="2 3">DSM 44831</strain>
    </source>
</reference>